<dbReference type="RefSeq" id="WP_007136178.1">
    <property type="nucleotide sequence ID" value="NZ_AHKF01000001.1"/>
</dbReference>
<evidence type="ECO:0000256" key="1">
    <source>
        <dbReference type="SAM" id="MobiDB-lite"/>
    </source>
</evidence>
<organism evidence="2 3">
    <name type="scientific">Flavobacterium frigoris (strain PS1)</name>
    <dbReference type="NCBI Taxonomy" id="1086011"/>
    <lineage>
        <taxon>Bacteria</taxon>
        <taxon>Pseudomonadati</taxon>
        <taxon>Bacteroidota</taxon>
        <taxon>Flavobacteriia</taxon>
        <taxon>Flavobacteriales</taxon>
        <taxon>Flavobacteriaceae</taxon>
        <taxon>Flavobacterium</taxon>
    </lineage>
</organism>
<feature type="region of interest" description="Disordered" evidence="1">
    <location>
        <begin position="15"/>
        <end position="36"/>
    </location>
</feature>
<gene>
    <name evidence="2" type="ORF">HJ01_00002</name>
</gene>
<comment type="caution">
    <text evidence="2">The sequence shown here is derived from an EMBL/GenBank/DDBJ whole genome shotgun (WGS) entry which is preliminary data.</text>
</comment>
<protein>
    <submittedName>
        <fullName evidence="2">Uncharacterized protein</fullName>
    </submittedName>
</protein>
<keyword evidence="3" id="KW-1185">Reference proteome</keyword>
<accession>H7FLF3</accession>
<reference evidence="2 3" key="1">
    <citation type="journal article" date="2014" name="Acta Crystallogr. D">
        <title>Structure-based characterization and antifreeze properties of a hyperactive ice-binding protein from the Antarctic bacterium Flavobacterium frigoris PS1.</title>
        <authorList>
            <person name="Do H."/>
            <person name="Kim S.J."/>
            <person name="Kim H.J."/>
            <person name="Lee J.H."/>
        </authorList>
    </citation>
    <scope>NUCLEOTIDE SEQUENCE [LARGE SCALE GENOMIC DNA]</scope>
    <source>
        <strain evidence="2 3">PS1</strain>
    </source>
</reference>
<dbReference type="PATRIC" id="fig|1086011.3.peg.1"/>
<feature type="compositionally biased region" description="Polar residues" evidence="1">
    <location>
        <begin position="25"/>
        <end position="36"/>
    </location>
</feature>
<dbReference type="Proteomes" id="UP000005566">
    <property type="component" value="Unassembled WGS sequence"/>
</dbReference>
<evidence type="ECO:0000313" key="2">
    <source>
        <dbReference type="EMBL" id="EIA10668.1"/>
    </source>
</evidence>
<name>H7FLF3_FLAFP</name>
<evidence type="ECO:0000313" key="3">
    <source>
        <dbReference type="Proteomes" id="UP000005566"/>
    </source>
</evidence>
<dbReference type="EMBL" id="AHKF01000001">
    <property type="protein sequence ID" value="EIA10668.1"/>
    <property type="molecule type" value="Genomic_DNA"/>
</dbReference>
<proteinExistence type="predicted"/>
<sequence>MKQGQTTYQKLGIKSAEKVKKKNPKSNQSLSSTEFNLRSFAVDKNKSI</sequence>
<dbReference type="AlphaFoldDB" id="H7FLF3"/>